<sequence>MRQLLEQYAADYAAAEEGLTGKQDDQSSIHYPAVYLFIGDKVADAIDPIIRIHDKKWDNSAGVMYFHLTSQEGAAAGVTAAFSPSYGEGKVPGGERDGARDSERERYGLRVEDGERDGIRELEGVRVREGERDEEGARKWEREHPRVVRYRIPRIKSEESEINVKTLRPDTYRAFYQEPGSVLELNRALRRVSQRIADYGRLYSSFDRIHLSVITQAGDPLNVFVPEVTVLANTIFGQSFKSVQTDLFTLISEREDAEAFGYSGAAGIAFLRELDMMQQSDYTFSGPLLMTEDGLSIPVTHSASPLFDLVYVLSDKNERGVSSPGGLRDNDEIISQISLLKNRQKKDSLYDSVSGAAYNNMSFKNNIMTESGRQGYVSAGFSKVKRPNESIALTVLYHFYRQLIQRMNGPLEWKNSDKLSFFGLDPDSLAEQARRIVPDETRLDDMNGMMTHGVSYSSLKSMTLQEAEAALFGDGGELYFQGNYVREADRALAALRLDEELEATVRRSRALHPQVGLFHLAEWTDEAGGSGSLREAYRSRIRELAGQVESAKAELVQTYQGLVHDQPFQRLPMMDKHNVRSFIRYFIDHIYALKLYILRLEMELKLARQYEVGLDLLHDRFRKMTQQLEELEDTLRSSALQSIRLADDYIGQNIMEYYERVTADVLIELEARRGADILFQDRYMGSPAEMLSGGIQGLTERMIAVCRRDILTSEPFSQTFEEELLRRANVTVEYNNKQVLSKDELFKKLYRTLEEHAVIHVRLFDYTHEHRYEEKYFFGDAGSEFMRYALGADETSRIYKLGMVHENRSSGVEKLCIMGGFHLEDLMFYRNGKVYYETYIQNGYEFHSTDPKLLPELR</sequence>
<dbReference type="EMBL" id="RZNX01000003">
    <property type="protein sequence ID" value="RUT31759.1"/>
    <property type="molecule type" value="Genomic_DNA"/>
</dbReference>
<proteinExistence type="predicted"/>
<protein>
    <submittedName>
        <fullName evidence="3">Transcription initiation factor TFIID</fullName>
    </submittedName>
</protein>
<keyword evidence="3" id="KW-0396">Initiation factor</keyword>
<keyword evidence="4" id="KW-1185">Reference proteome</keyword>
<dbReference type="GO" id="GO:0003743">
    <property type="term" value="F:translation initiation factor activity"/>
    <property type="evidence" value="ECO:0007669"/>
    <property type="project" value="UniProtKB-KW"/>
</dbReference>
<gene>
    <name evidence="3" type="ORF">EJP77_10250</name>
</gene>
<dbReference type="OrthoDB" id="1871252at2"/>
<keyword evidence="1" id="KW-0175">Coiled coil</keyword>
<evidence type="ECO:0000313" key="3">
    <source>
        <dbReference type="EMBL" id="RUT31759.1"/>
    </source>
</evidence>
<evidence type="ECO:0000313" key="4">
    <source>
        <dbReference type="Proteomes" id="UP000272464"/>
    </source>
</evidence>
<name>A0A3S1JNY9_9BACL</name>
<reference evidence="3 4" key="1">
    <citation type="submission" date="2018-12" db="EMBL/GenBank/DDBJ databases">
        <authorList>
            <person name="Sun L."/>
            <person name="Chen Z."/>
        </authorList>
    </citation>
    <scope>NUCLEOTIDE SEQUENCE [LARGE SCALE GENOMIC DNA]</scope>
    <source>
        <strain evidence="3 4">3-5-3</strain>
    </source>
</reference>
<dbReference type="AlphaFoldDB" id="A0A3S1JNY9"/>
<comment type="caution">
    <text evidence="3">The sequence shown here is derived from an EMBL/GenBank/DDBJ whole genome shotgun (WGS) entry which is preliminary data.</text>
</comment>
<feature type="region of interest" description="Disordered" evidence="2">
    <location>
        <begin position="85"/>
        <end position="105"/>
    </location>
</feature>
<organism evidence="3 4">
    <name type="scientific">Paenibacillus zeisoli</name>
    <dbReference type="NCBI Taxonomy" id="2496267"/>
    <lineage>
        <taxon>Bacteria</taxon>
        <taxon>Bacillati</taxon>
        <taxon>Bacillota</taxon>
        <taxon>Bacilli</taxon>
        <taxon>Bacillales</taxon>
        <taxon>Paenibacillaceae</taxon>
        <taxon>Paenibacillus</taxon>
    </lineage>
</organism>
<dbReference type="Proteomes" id="UP000272464">
    <property type="component" value="Unassembled WGS sequence"/>
</dbReference>
<feature type="coiled-coil region" evidence="1">
    <location>
        <begin position="614"/>
        <end position="641"/>
    </location>
</feature>
<feature type="compositionally biased region" description="Basic and acidic residues" evidence="2">
    <location>
        <begin position="93"/>
        <end position="105"/>
    </location>
</feature>
<evidence type="ECO:0000256" key="2">
    <source>
        <dbReference type="SAM" id="MobiDB-lite"/>
    </source>
</evidence>
<dbReference type="RefSeq" id="WP_127199139.1">
    <property type="nucleotide sequence ID" value="NZ_RZNX01000003.1"/>
</dbReference>
<keyword evidence="3" id="KW-0648">Protein biosynthesis</keyword>
<evidence type="ECO:0000256" key="1">
    <source>
        <dbReference type="SAM" id="Coils"/>
    </source>
</evidence>
<accession>A0A3S1JNY9</accession>